<dbReference type="Proteomes" id="UP001501734">
    <property type="component" value="Unassembled WGS sequence"/>
</dbReference>
<protein>
    <submittedName>
        <fullName evidence="2">Lactonase family protein</fullName>
    </submittedName>
</protein>
<dbReference type="SUPFAM" id="SSF51004">
    <property type="entry name" value="C-terminal (heme d1) domain of cytochrome cd1-nitrite reductase"/>
    <property type="match status" value="1"/>
</dbReference>
<dbReference type="EMBL" id="BAABDL010000085">
    <property type="protein sequence ID" value="GAA4071113.1"/>
    <property type="molecule type" value="Genomic_DNA"/>
</dbReference>
<sequence>MTNTFTGYLGSYTKEESKGVYRINFDSEQVKITDVTPVAELNNPTYVTVSVNNQNLYAVSQAGDQGGIAAFSIDQVSGDLTKLNSLTEAGSPPCHVSVNQDNSIVVTANYHTKQIVSYLTNSDGSLRAVADIAEHEGSGPHERQEKPHMHYAGFSPDEKYVFAVDLGSDEITTYAIDQQGKFTKKHVFETPAGSGPRHLTFAPNGEYAYVMTELSSEVLTLKYDQETGAFTQLQQLKAIPDTFTDVNDGSAIHVSSDGKFVYVGNRGHNSIAVFKVDQNTNELEFVEWTGTEGDWPRDFVLTPDQKYLIVSNQNSGTLTVFERDQATGTLTLKQADVKAPEVVCVKFLN</sequence>
<evidence type="ECO:0000313" key="2">
    <source>
        <dbReference type="EMBL" id="GAA4071113.1"/>
    </source>
</evidence>
<accession>A0ABP7VP09</accession>
<comment type="similarity">
    <text evidence="1">Belongs to the cycloisomerase 2 family.</text>
</comment>
<reference evidence="3" key="1">
    <citation type="journal article" date="2019" name="Int. J. Syst. Evol. Microbiol.">
        <title>The Global Catalogue of Microorganisms (GCM) 10K type strain sequencing project: providing services to taxonomists for standard genome sequencing and annotation.</title>
        <authorList>
            <consortium name="The Broad Institute Genomics Platform"/>
            <consortium name="The Broad Institute Genome Sequencing Center for Infectious Disease"/>
            <person name="Wu L."/>
            <person name="Ma J."/>
        </authorList>
    </citation>
    <scope>NUCLEOTIDE SEQUENCE [LARGE SCALE GENOMIC DNA]</scope>
    <source>
        <strain evidence="3">JCM 17250</strain>
    </source>
</reference>
<evidence type="ECO:0000256" key="1">
    <source>
        <dbReference type="ARBA" id="ARBA00005564"/>
    </source>
</evidence>
<organism evidence="2 3">
    <name type="scientific">Amphibacillus indicireducens</name>
    <dbReference type="NCBI Taxonomy" id="1076330"/>
    <lineage>
        <taxon>Bacteria</taxon>
        <taxon>Bacillati</taxon>
        <taxon>Bacillota</taxon>
        <taxon>Bacilli</taxon>
        <taxon>Bacillales</taxon>
        <taxon>Bacillaceae</taxon>
        <taxon>Amphibacillus</taxon>
    </lineage>
</organism>
<proteinExistence type="inferred from homology"/>
<dbReference type="Pfam" id="PF10282">
    <property type="entry name" value="Lactonase"/>
    <property type="match status" value="1"/>
</dbReference>
<dbReference type="PANTHER" id="PTHR30344">
    <property type="entry name" value="6-PHOSPHOGLUCONOLACTONASE-RELATED"/>
    <property type="match status" value="1"/>
</dbReference>
<evidence type="ECO:0000313" key="3">
    <source>
        <dbReference type="Proteomes" id="UP001501734"/>
    </source>
</evidence>
<dbReference type="Gene3D" id="2.130.10.10">
    <property type="entry name" value="YVTN repeat-like/Quinoprotein amine dehydrogenase"/>
    <property type="match status" value="1"/>
</dbReference>
<dbReference type="InterPro" id="IPR019405">
    <property type="entry name" value="Lactonase_7-beta_prop"/>
</dbReference>
<dbReference type="PANTHER" id="PTHR30344:SF1">
    <property type="entry name" value="6-PHOSPHOGLUCONOLACTONASE"/>
    <property type="match status" value="1"/>
</dbReference>
<dbReference type="InterPro" id="IPR011048">
    <property type="entry name" value="Haem_d1_sf"/>
</dbReference>
<dbReference type="RefSeq" id="WP_344912004.1">
    <property type="nucleotide sequence ID" value="NZ_BAABDL010000085.1"/>
</dbReference>
<keyword evidence="3" id="KW-1185">Reference proteome</keyword>
<name>A0ABP7VP09_9BACI</name>
<comment type="caution">
    <text evidence="2">The sequence shown here is derived from an EMBL/GenBank/DDBJ whole genome shotgun (WGS) entry which is preliminary data.</text>
</comment>
<dbReference type="InterPro" id="IPR050282">
    <property type="entry name" value="Cycloisomerase_2"/>
</dbReference>
<dbReference type="InterPro" id="IPR015943">
    <property type="entry name" value="WD40/YVTN_repeat-like_dom_sf"/>
</dbReference>
<gene>
    <name evidence="2" type="ORF">GCM10022410_15930</name>
</gene>